<dbReference type="InterPro" id="IPR002937">
    <property type="entry name" value="Amino_oxidase"/>
</dbReference>
<dbReference type="AlphaFoldDB" id="A0A1H4GKL9"/>
<dbReference type="SUPFAM" id="SSF51905">
    <property type="entry name" value="FAD/NAD(P)-binding domain"/>
    <property type="match status" value="1"/>
</dbReference>
<dbReference type="PANTHER" id="PTHR10742">
    <property type="entry name" value="FLAVIN MONOAMINE OXIDASE"/>
    <property type="match status" value="1"/>
</dbReference>
<dbReference type="Pfam" id="PF13450">
    <property type="entry name" value="NAD_binding_8"/>
    <property type="match status" value="1"/>
</dbReference>
<reference evidence="9" key="1">
    <citation type="submission" date="2016-10" db="EMBL/GenBank/DDBJ databases">
        <authorList>
            <person name="Varghese N."/>
            <person name="Submissions S."/>
        </authorList>
    </citation>
    <scope>NUCLEOTIDE SEQUENCE [LARGE SCALE GENOMIC DNA]</scope>
    <source>
        <strain evidence="9">DSM 23920</strain>
    </source>
</reference>
<comment type="similarity">
    <text evidence="2">Belongs to the tryptophan 2-monooxygenase family.</text>
</comment>
<dbReference type="EC" id="1.13.12.3" evidence="3"/>
<gene>
    <name evidence="8" type="ORF">SAMN05660909_05455</name>
</gene>
<dbReference type="InterPro" id="IPR050281">
    <property type="entry name" value="Flavin_monoamine_oxidase"/>
</dbReference>
<accession>A0A1H4GKL9</accession>
<dbReference type="InterPro" id="IPR036188">
    <property type="entry name" value="FAD/NAD-bd_sf"/>
</dbReference>
<evidence type="ECO:0000313" key="9">
    <source>
        <dbReference type="Proteomes" id="UP000199656"/>
    </source>
</evidence>
<proteinExistence type="inferred from homology"/>
<dbReference type="EMBL" id="FNRL01000044">
    <property type="protein sequence ID" value="SEB10183.1"/>
    <property type="molecule type" value="Genomic_DNA"/>
</dbReference>
<organism evidence="8 9">
    <name type="scientific">Chitinophaga terrae</name>
    <name type="common">ex Kim and Jung 2007</name>
    <dbReference type="NCBI Taxonomy" id="408074"/>
    <lineage>
        <taxon>Bacteria</taxon>
        <taxon>Pseudomonadati</taxon>
        <taxon>Bacteroidota</taxon>
        <taxon>Chitinophagia</taxon>
        <taxon>Chitinophagales</taxon>
        <taxon>Chitinophagaceae</taxon>
        <taxon>Chitinophaga</taxon>
    </lineage>
</organism>
<evidence type="ECO:0000256" key="4">
    <source>
        <dbReference type="ARBA" id="ARBA00017871"/>
    </source>
</evidence>
<keyword evidence="5" id="KW-0073">Auxin biosynthesis</keyword>
<evidence type="ECO:0000256" key="3">
    <source>
        <dbReference type="ARBA" id="ARBA00012535"/>
    </source>
</evidence>
<sequence>MENKGQIKIAVIGGGISGLCMTKLLLLKGYDVTLFEAQHRLGGRIKGGAGCGQKIDLGAQWLHQVGDEENSLTSILKEHNEPYTIDEEILEGIPVPAIFDDFITYIAQKTFAADQSLSVSIKEYSDDPLLESYMEASLIDMASSADRFSSIEYVKLIDSITPDDYQLVNRTMYEFISSYFSDIPRDRVLLGTPVISIRYAYNHAAIITAKGEEHVFNKVIISVPLSQLQQEKIQFIPALPPEKRAAFQEIGMGTGLKFFLFFKESILDAPSVNNKFAPYYLQKKMGSYFVVISLLMGRFADKYYKDPETYRQEILKEISTLVNRDVTSLLEDAVFHDWGHEPFIEGTYSFPAPGEGNAREMAAAPVDNTIFFIGEAMNTELEYGFIHGAMDTALKLSREF</sequence>
<protein>
    <recommendedName>
        <fullName evidence="4">Tryptophan 2-monooxygenase</fullName>
        <ecNumber evidence="3">1.13.12.3</ecNumber>
    </recommendedName>
</protein>
<dbReference type="Proteomes" id="UP000199656">
    <property type="component" value="Unassembled WGS sequence"/>
</dbReference>
<feature type="domain" description="Amine oxidase" evidence="7">
    <location>
        <begin position="167"/>
        <end position="395"/>
    </location>
</feature>
<dbReference type="Gene3D" id="3.50.50.60">
    <property type="entry name" value="FAD/NAD(P)-binding domain"/>
    <property type="match status" value="1"/>
</dbReference>
<dbReference type="PANTHER" id="PTHR10742:SF410">
    <property type="entry name" value="LYSINE-SPECIFIC HISTONE DEMETHYLASE 2"/>
    <property type="match status" value="1"/>
</dbReference>
<evidence type="ECO:0000259" key="7">
    <source>
        <dbReference type="Pfam" id="PF01593"/>
    </source>
</evidence>
<dbReference type="Gene3D" id="3.90.660.10">
    <property type="match status" value="1"/>
</dbReference>
<comment type="catalytic activity">
    <reaction evidence="6">
        <text>L-tryptophan + O2 = indole-3-acetamide + CO2 + H2O</text>
        <dbReference type="Rhea" id="RHEA:16165"/>
        <dbReference type="ChEBI" id="CHEBI:15377"/>
        <dbReference type="ChEBI" id="CHEBI:15379"/>
        <dbReference type="ChEBI" id="CHEBI:16031"/>
        <dbReference type="ChEBI" id="CHEBI:16526"/>
        <dbReference type="ChEBI" id="CHEBI:57912"/>
        <dbReference type="EC" id="1.13.12.3"/>
    </reaction>
</comment>
<dbReference type="Pfam" id="PF01593">
    <property type="entry name" value="Amino_oxidase"/>
    <property type="match status" value="1"/>
</dbReference>
<dbReference type="STRING" id="408074.SAMN05660909_05455"/>
<evidence type="ECO:0000256" key="1">
    <source>
        <dbReference type="ARBA" id="ARBA00004814"/>
    </source>
</evidence>
<name>A0A1H4GKL9_9BACT</name>
<dbReference type="GO" id="GO:0050361">
    <property type="term" value="F:tryptophan 2-monooxygenase activity"/>
    <property type="evidence" value="ECO:0007669"/>
    <property type="project" value="UniProtKB-EC"/>
</dbReference>
<evidence type="ECO:0000313" key="8">
    <source>
        <dbReference type="EMBL" id="SEB10183.1"/>
    </source>
</evidence>
<evidence type="ECO:0000256" key="2">
    <source>
        <dbReference type="ARBA" id="ARBA00005833"/>
    </source>
</evidence>
<dbReference type="GO" id="GO:0009851">
    <property type="term" value="P:auxin biosynthetic process"/>
    <property type="evidence" value="ECO:0007669"/>
    <property type="project" value="UniProtKB-KW"/>
</dbReference>
<evidence type="ECO:0000256" key="6">
    <source>
        <dbReference type="ARBA" id="ARBA00047321"/>
    </source>
</evidence>
<dbReference type="SUPFAM" id="SSF54373">
    <property type="entry name" value="FAD-linked reductases, C-terminal domain"/>
    <property type="match status" value="1"/>
</dbReference>
<keyword evidence="9" id="KW-1185">Reference proteome</keyword>
<comment type="pathway">
    <text evidence="1">Plant hormone metabolism; auxin biosynthesis.</text>
</comment>
<dbReference type="OrthoDB" id="3972913at2"/>
<dbReference type="RefSeq" id="WP_089766038.1">
    <property type="nucleotide sequence ID" value="NZ_BKAT01000067.1"/>
</dbReference>
<evidence type="ECO:0000256" key="5">
    <source>
        <dbReference type="ARBA" id="ARBA00023070"/>
    </source>
</evidence>